<evidence type="ECO:0000259" key="1">
    <source>
        <dbReference type="SMART" id="SM00746"/>
    </source>
</evidence>
<dbReference type="EMBL" id="DSUT01000075">
    <property type="protein sequence ID" value="HGK28054.1"/>
    <property type="molecule type" value="Genomic_DNA"/>
</dbReference>
<dbReference type="GO" id="GO:0016491">
    <property type="term" value="F:oxidoreductase activity"/>
    <property type="evidence" value="ECO:0007669"/>
    <property type="project" value="InterPro"/>
</dbReference>
<protein>
    <submittedName>
        <fullName evidence="2">YHS domain-containing protein</fullName>
    </submittedName>
</protein>
<dbReference type="SMART" id="SM00746">
    <property type="entry name" value="TRASH"/>
    <property type="match status" value="1"/>
</dbReference>
<name>A0A7C4G9S2_UNCW3</name>
<gene>
    <name evidence="2" type="ORF">ENS41_03790</name>
</gene>
<feature type="domain" description="TRASH" evidence="1">
    <location>
        <begin position="7"/>
        <end position="45"/>
    </location>
</feature>
<dbReference type="AlphaFoldDB" id="A0A7C4G9S2"/>
<dbReference type="Pfam" id="PF04945">
    <property type="entry name" value="YHS"/>
    <property type="match status" value="1"/>
</dbReference>
<dbReference type="InterPro" id="IPR012348">
    <property type="entry name" value="RNR-like"/>
</dbReference>
<sequence length="52" mass="5931">MAEKKTDPVCGMEVTAENAACSFEYGGKTYYFCAQACMHEFSEHPERFLKKD</sequence>
<comment type="caution">
    <text evidence="2">The sequence shown here is derived from an EMBL/GenBank/DDBJ whole genome shotgun (WGS) entry which is preliminary data.</text>
</comment>
<accession>A0A7C4G9S2</accession>
<dbReference type="InterPro" id="IPR011017">
    <property type="entry name" value="TRASH_dom"/>
</dbReference>
<dbReference type="Gene3D" id="1.10.620.20">
    <property type="entry name" value="Ribonucleotide Reductase, subunit A"/>
    <property type="match status" value="1"/>
</dbReference>
<proteinExistence type="predicted"/>
<dbReference type="InterPro" id="IPR007029">
    <property type="entry name" value="YHS_dom"/>
</dbReference>
<reference evidence="2" key="1">
    <citation type="journal article" date="2020" name="mSystems">
        <title>Genome- and Community-Level Interaction Insights into Carbon Utilization and Element Cycling Functions of Hydrothermarchaeota in Hydrothermal Sediment.</title>
        <authorList>
            <person name="Zhou Z."/>
            <person name="Liu Y."/>
            <person name="Xu W."/>
            <person name="Pan J."/>
            <person name="Luo Z.H."/>
            <person name="Li M."/>
        </authorList>
    </citation>
    <scope>NUCLEOTIDE SEQUENCE [LARGE SCALE GENOMIC DNA]</scope>
    <source>
        <strain evidence="2">SpSt-488</strain>
    </source>
</reference>
<dbReference type="SUPFAM" id="SSF47240">
    <property type="entry name" value="Ferritin-like"/>
    <property type="match status" value="1"/>
</dbReference>
<organism evidence="2">
    <name type="scientific">candidate division WOR-3 bacterium</name>
    <dbReference type="NCBI Taxonomy" id="2052148"/>
    <lineage>
        <taxon>Bacteria</taxon>
        <taxon>Bacteria division WOR-3</taxon>
    </lineage>
</organism>
<evidence type="ECO:0000313" key="2">
    <source>
        <dbReference type="EMBL" id="HGK28054.1"/>
    </source>
</evidence>
<dbReference type="InterPro" id="IPR009078">
    <property type="entry name" value="Ferritin-like_SF"/>
</dbReference>